<dbReference type="AlphaFoldDB" id="A0AAE0AHD7"/>
<proteinExistence type="predicted"/>
<reference evidence="3" key="1">
    <citation type="journal article" date="2023" name="Plant J.">
        <title>Genome sequences and population genomics provide insights into the demographic history, inbreeding, and mutation load of two 'living fossil' tree species of Dipteronia.</title>
        <authorList>
            <person name="Feng Y."/>
            <person name="Comes H.P."/>
            <person name="Chen J."/>
            <person name="Zhu S."/>
            <person name="Lu R."/>
            <person name="Zhang X."/>
            <person name="Li P."/>
            <person name="Qiu J."/>
            <person name="Olsen K.M."/>
            <person name="Qiu Y."/>
        </authorList>
    </citation>
    <scope>NUCLEOTIDE SEQUENCE</scope>
    <source>
        <strain evidence="3">NBL</strain>
    </source>
</reference>
<dbReference type="PANTHER" id="PTHR46148">
    <property type="entry name" value="CHROMO DOMAIN-CONTAINING PROTEIN"/>
    <property type="match status" value="1"/>
</dbReference>
<dbReference type="SUPFAM" id="SSF54160">
    <property type="entry name" value="Chromo domain-like"/>
    <property type="match status" value="1"/>
</dbReference>
<accession>A0AAE0AHD7</accession>
<dbReference type="EMBL" id="JANJYJ010000004">
    <property type="protein sequence ID" value="KAK3218096.1"/>
    <property type="molecule type" value="Genomic_DNA"/>
</dbReference>
<dbReference type="Pfam" id="PF24626">
    <property type="entry name" value="SH3_Tf2-1"/>
    <property type="match status" value="1"/>
</dbReference>
<evidence type="ECO:0000256" key="1">
    <source>
        <dbReference type="SAM" id="MobiDB-lite"/>
    </source>
</evidence>
<dbReference type="InterPro" id="IPR016197">
    <property type="entry name" value="Chromo-like_dom_sf"/>
</dbReference>
<comment type="caution">
    <text evidence="3">The sequence shown here is derived from an EMBL/GenBank/DDBJ whole genome shotgun (WGS) entry which is preliminary data.</text>
</comment>
<dbReference type="Gene3D" id="2.40.50.40">
    <property type="match status" value="1"/>
</dbReference>
<feature type="domain" description="Tf2-1-like SH3-like" evidence="2">
    <location>
        <begin position="11"/>
        <end position="58"/>
    </location>
</feature>
<evidence type="ECO:0000313" key="4">
    <source>
        <dbReference type="Proteomes" id="UP001281410"/>
    </source>
</evidence>
<gene>
    <name evidence="3" type="ORF">Dsin_012066</name>
</gene>
<feature type="region of interest" description="Disordered" evidence="1">
    <location>
        <begin position="137"/>
        <end position="158"/>
    </location>
</feature>
<keyword evidence="4" id="KW-1185">Reference proteome</keyword>
<evidence type="ECO:0000259" key="2">
    <source>
        <dbReference type="Pfam" id="PF24626"/>
    </source>
</evidence>
<evidence type="ECO:0000313" key="3">
    <source>
        <dbReference type="EMBL" id="KAK3218096.1"/>
    </source>
</evidence>
<organism evidence="3 4">
    <name type="scientific">Dipteronia sinensis</name>
    <dbReference type="NCBI Taxonomy" id="43782"/>
    <lineage>
        <taxon>Eukaryota</taxon>
        <taxon>Viridiplantae</taxon>
        <taxon>Streptophyta</taxon>
        <taxon>Embryophyta</taxon>
        <taxon>Tracheophyta</taxon>
        <taxon>Spermatophyta</taxon>
        <taxon>Magnoliopsida</taxon>
        <taxon>eudicotyledons</taxon>
        <taxon>Gunneridae</taxon>
        <taxon>Pentapetalae</taxon>
        <taxon>rosids</taxon>
        <taxon>malvids</taxon>
        <taxon>Sapindales</taxon>
        <taxon>Sapindaceae</taxon>
        <taxon>Hippocastanoideae</taxon>
        <taxon>Acereae</taxon>
        <taxon>Dipteronia</taxon>
    </lineage>
</organism>
<dbReference type="InterPro" id="IPR056924">
    <property type="entry name" value="SH3_Tf2-1"/>
</dbReference>
<protein>
    <recommendedName>
        <fullName evidence="2">Tf2-1-like SH3-like domain-containing protein</fullName>
    </recommendedName>
</protein>
<sequence length="158" mass="18858">MAVPYLLCLFRQAHQKLASRFFEPYQIVARIDAVAYKLALPDMAWIHPMFHESLLKKKIVDTSRINPDLPPFSEDNTPIFHLLCIRDYRWIKKWGKYVTEALVQWKSLPIEDATWEDVDHLGLQFPDIDLEDKDHVQRRADDRNHQHRIRKPNPKYRG</sequence>
<name>A0AAE0AHD7_9ROSI</name>
<dbReference type="PANTHER" id="PTHR46148:SF52">
    <property type="entry name" value="OS04G0603800 PROTEIN"/>
    <property type="match status" value="1"/>
</dbReference>
<dbReference type="Proteomes" id="UP001281410">
    <property type="component" value="Unassembled WGS sequence"/>
</dbReference>
<feature type="compositionally biased region" description="Basic residues" evidence="1">
    <location>
        <begin position="145"/>
        <end position="158"/>
    </location>
</feature>